<evidence type="ECO:0000256" key="1">
    <source>
        <dbReference type="SAM" id="MobiDB-lite"/>
    </source>
</evidence>
<accession>A0A7S0H5C0</accession>
<sequence length="578" mass="65630">MVRDWRLGAAIVVQSFVLLALIMDQQVLNSLYSTEDGYLENGRRSINATGSMESGRDHPGMKGHFLDMVRRGTNATGSINATGSAESNMEHGGAAPGVEDMKKMIREVAYEAAYEAYMNTSRNLREDIREAIANATASLSDKVHVFPNIPNPKPLQPTPHLPPTRQTSNETFRSDAKIPNPPRSRSGNASLPRTAVLLVGNGAPKNVANISTHLELLKKTLVEPLDTDVFVASEYPDSKSVQICKPAVRNDTFHANGSFYVSYIDGSLKILETHVKSVSLTTSPETIHACQENFKHVRFSVKRHREYPSSIATGYKQWQKLSDAWKLMVLYEKERGQEYEIVFKIRFDCIPYPWDISKIRKMAMSSDNPPIRHMSDFAFWGRRSVMEKACTLGDYLDTWWLKERSMSNSRPFSVQAFYQSLINAPPLAWNVYNWRHFSKIGAMWFPNTTDFSTKARLVEGSGWHMVESLRVLLCHNVSYVDPLLPGSPRMELGILGKKNPVNSAGYFKSTERDFLAWMIFNNVTLCDIGGGVRHILYKGKEKVRRGYDRCERLLRENSRCQYPMYKKATRKAMWGEWG</sequence>
<feature type="signal peptide" evidence="2">
    <location>
        <begin position="1"/>
        <end position="20"/>
    </location>
</feature>
<dbReference type="EMBL" id="HBEM01028383">
    <property type="protein sequence ID" value="CAD8460424.1"/>
    <property type="molecule type" value="Transcribed_RNA"/>
</dbReference>
<evidence type="ECO:0000256" key="2">
    <source>
        <dbReference type="SAM" id="SignalP"/>
    </source>
</evidence>
<organism evidence="3">
    <name type="scientific">Amorphochlora amoebiformis</name>
    <dbReference type="NCBI Taxonomy" id="1561963"/>
    <lineage>
        <taxon>Eukaryota</taxon>
        <taxon>Sar</taxon>
        <taxon>Rhizaria</taxon>
        <taxon>Cercozoa</taxon>
        <taxon>Chlorarachniophyceae</taxon>
        <taxon>Amorphochlora</taxon>
    </lineage>
</organism>
<protein>
    <submittedName>
        <fullName evidence="3">Uncharacterized protein</fullName>
    </submittedName>
</protein>
<reference evidence="3" key="1">
    <citation type="submission" date="2021-01" db="EMBL/GenBank/DDBJ databases">
        <authorList>
            <person name="Corre E."/>
            <person name="Pelletier E."/>
            <person name="Niang G."/>
            <person name="Scheremetjew M."/>
            <person name="Finn R."/>
            <person name="Kale V."/>
            <person name="Holt S."/>
            <person name="Cochrane G."/>
            <person name="Meng A."/>
            <person name="Brown T."/>
            <person name="Cohen L."/>
        </authorList>
    </citation>
    <scope>NUCLEOTIDE SEQUENCE</scope>
    <source>
        <strain evidence="3">CCMP2058</strain>
    </source>
</reference>
<proteinExistence type="predicted"/>
<dbReference type="AlphaFoldDB" id="A0A7S0H5C0"/>
<feature type="chain" id="PRO_5031040830" evidence="2">
    <location>
        <begin position="21"/>
        <end position="578"/>
    </location>
</feature>
<feature type="region of interest" description="Disordered" evidence="1">
    <location>
        <begin position="144"/>
        <end position="191"/>
    </location>
</feature>
<evidence type="ECO:0000313" key="3">
    <source>
        <dbReference type="EMBL" id="CAD8460424.1"/>
    </source>
</evidence>
<gene>
    <name evidence="3" type="ORF">LAMO00422_LOCUS19382</name>
</gene>
<feature type="compositionally biased region" description="Pro residues" evidence="1">
    <location>
        <begin position="149"/>
        <end position="162"/>
    </location>
</feature>
<keyword evidence="2" id="KW-0732">Signal</keyword>
<name>A0A7S0H5C0_9EUKA</name>